<feature type="transmembrane region" description="Helical" evidence="1">
    <location>
        <begin position="12"/>
        <end position="31"/>
    </location>
</feature>
<dbReference type="Proteomes" id="UP000237673">
    <property type="component" value="Chromosome"/>
</dbReference>
<keyword evidence="4" id="KW-1185">Reference proteome</keyword>
<dbReference type="InterPro" id="IPR007896">
    <property type="entry name" value="BTP_bacteria"/>
</dbReference>
<dbReference type="RefSeq" id="WP_038627530.1">
    <property type="nucleotide sequence ID" value="NZ_CAXOMJ010000010.1"/>
</dbReference>
<protein>
    <submittedName>
        <fullName evidence="3">Na(+)-translocating NADH-quinone reductase subunit E</fullName>
    </submittedName>
</protein>
<evidence type="ECO:0000313" key="3">
    <source>
        <dbReference type="EMBL" id="AUY24499.1"/>
    </source>
</evidence>
<organism evidence="3 4">
    <name type="scientific">Mixta calida</name>
    <dbReference type="NCBI Taxonomy" id="665913"/>
    <lineage>
        <taxon>Bacteria</taxon>
        <taxon>Pseudomonadati</taxon>
        <taxon>Pseudomonadota</taxon>
        <taxon>Gammaproteobacteria</taxon>
        <taxon>Enterobacterales</taxon>
        <taxon>Erwiniaceae</taxon>
        <taxon>Mixta</taxon>
    </lineage>
</organism>
<feature type="domain" description="Chlorhexidine efflux transporter" evidence="2">
    <location>
        <begin position="72"/>
        <end position="134"/>
    </location>
</feature>
<feature type="transmembrane region" description="Helical" evidence="1">
    <location>
        <begin position="78"/>
        <end position="102"/>
    </location>
</feature>
<dbReference type="EMBL" id="CP026378">
    <property type="protein sequence ID" value="AUY24499.1"/>
    <property type="molecule type" value="Genomic_DNA"/>
</dbReference>
<reference evidence="3 4" key="1">
    <citation type="submission" date="2018-01" db="EMBL/GenBank/DDBJ databases">
        <title>Complete and assembled Genome of Pantoea calida DSM22759T.</title>
        <authorList>
            <person name="Stevens M.J.A."/>
            <person name="Zurfluh K."/>
            <person name="Stephan R."/>
        </authorList>
    </citation>
    <scope>NUCLEOTIDE SEQUENCE [LARGE SCALE GENOMIC DNA]</scope>
    <source>
        <strain evidence="3 4">DSM 22759</strain>
    </source>
</reference>
<sequence>MKTRSLKERLLHATGFEALAIMIVSPLAAILMNKPLFQMGAVALALSTIAMVWNIIYNALFDRLFPPAKVKRGVGLRIVHALCFEGGFILIGLPVAAAMLGIGLWQAFLLEIGFFLFFLPYTVAYNWLWDRAREKWQARHACHHG</sequence>
<keyword evidence="1" id="KW-0812">Transmembrane</keyword>
<feature type="transmembrane region" description="Helical" evidence="1">
    <location>
        <begin position="37"/>
        <end position="57"/>
    </location>
</feature>
<keyword evidence="1" id="KW-0472">Membrane</keyword>
<feature type="domain" description="Chlorhexidine efflux transporter" evidence="2">
    <location>
        <begin position="4"/>
        <end position="66"/>
    </location>
</feature>
<accession>A0ABM6RZY4</accession>
<dbReference type="GeneID" id="84630409"/>
<dbReference type="Pfam" id="PF05232">
    <property type="entry name" value="BTP"/>
    <property type="match status" value="2"/>
</dbReference>
<proteinExistence type="predicted"/>
<evidence type="ECO:0000256" key="1">
    <source>
        <dbReference type="SAM" id="Phobius"/>
    </source>
</evidence>
<dbReference type="NCBIfam" id="NF033664">
    <property type="entry name" value="PACE_transport"/>
    <property type="match status" value="1"/>
</dbReference>
<evidence type="ECO:0000313" key="4">
    <source>
        <dbReference type="Proteomes" id="UP000237673"/>
    </source>
</evidence>
<dbReference type="NCBIfam" id="NF033665">
    <property type="entry name" value="PACE_efflu_PCE"/>
    <property type="match status" value="1"/>
</dbReference>
<name>A0ABM6RZY4_9GAMM</name>
<dbReference type="InterPro" id="IPR058208">
    <property type="entry name" value="PACE"/>
</dbReference>
<evidence type="ECO:0000259" key="2">
    <source>
        <dbReference type="Pfam" id="PF05232"/>
    </source>
</evidence>
<gene>
    <name evidence="3" type="ORF">C2E16_05930</name>
</gene>
<feature type="transmembrane region" description="Helical" evidence="1">
    <location>
        <begin position="108"/>
        <end position="129"/>
    </location>
</feature>
<keyword evidence="1" id="KW-1133">Transmembrane helix</keyword>